<dbReference type="OrthoDB" id="2687452at2759"/>
<keyword evidence="1" id="KW-0863">Zinc-finger</keyword>
<evidence type="ECO:0000313" key="5">
    <source>
        <dbReference type="Proteomes" id="UP000799302"/>
    </source>
</evidence>
<evidence type="ECO:0000313" key="4">
    <source>
        <dbReference type="EMBL" id="KAF2664108.1"/>
    </source>
</evidence>
<accession>A0A6A6TZ19</accession>
<keyword evidence="1" id="KW-0862">Zinc</keyword>
<keyword evidence="1" id="KW-0479">Metal-binding</keyword>
<dbReference type="InterPro" id="IPR013087">
    <property type="entry name" value="Znf_C2H2_type"/>
</dbReference>
<dbReference type="GO" id="GO:0008270">
    <property type="term" value="F:zinc ion binding"/>
    <property type="evidence" value="ECO:0007669"/>
    <property type="project" value="UniProtKB-KW"/>
</dbReference>
<dbReference type="PROSITE" id="PS00028">
    <property type="entry name" value="ZINC_FINGER_C2H2_1"/>
    <property type="match status" value="1"/>
</dbReference>
<feature type="compositionally biased region" description="Polar residues" evidence="2">
    <location>
        <begin position="124"/>
        <end position="136"/>
    </location>
</feature>
<evidence type="ECO:0000256" key="2">
    <source>
        <dbReference type="SAM" id="MobiDB-lite"/>
    </source>
</evidence>
<feature type="domain" description="C2H2-type" evidence="3">
    <location>
        <begin position="154"/>
        <end position="181"/>
    </location>
</feature>
<feature type="region of interest" description="Disordered" evidence="2">
    <location>
        <begin position="69"/>
        <end position="141"/>
    </location>
</feature>
<protein>
    <recommendedName>
        <fullName evidence="3">C2H2-type domain-containing protein</fullName>
    </recommendedName>
</protein>
<reference evidence="4" key="1">
    <citation type="journal article" date="2020" name="Stud. Mycol.">
        <title>101 Dothideomycetes genomes: a test case for predicting lifestyles and emergence of pathogens.</title>
        <authorList>
            <person name="Haridas S."/>
            <person name="Albert R."/>
            <person name="Binder M."/>
            <person name="Bloem J."/>
            <person name="Labutti K."/>
            <person name="Salamov A."/>
            <person name="Andreopoulos B."/>
            <person name="Baker S."/>
            <person name="Barry K."/>
            <person name="Bills G."/>
            <person name="Bluhm B."/>
            <person name="Cannon C."/>
            <person name="Castanera R."/>
            <person name="Culley D."/>
            <person name="Daum C."/>
            <person name="Ezra D."/>
            <person name="Gonzalez J."/>
            <person name="Henrissat B."/>
            <person name="Kuo A."/>
            <person name="Liang C."/>
            <person name="Lipzen A."/>
            <person name="Lutzoni F."/>
            <person name="Magnuson J."/>
            <person name="Mondo S."/>
            <person name="Nolan M."/>
            <person name="Ohm R."/>
            <person name="Pangilinan J."/>
            <person name="Park H.-J."/>
            <person name="Ramirez L."/>
            <person name="Alfaro M."/>
            <person name="Sun H."/>
            <person name="Tritt A."/>
            <person name="Yoshinaga Y."/>
            <person name="Zwiers L.-H."/>
            <person name="Turgeon B."/>
            <person name="Goodwin S."/>
            <person name="Spatafora J."/>
            <person name="Crous P."/>
            <person name="Grigoriev I."/>
        </authorList>
    </citation>
    <scope>NUCLEOTIDE SEQUENCE</scope>
    <source>
        <strain evidence="4">CBS 115976</strain>
    </source>
</reference>
<dbReference type="InterPro" id="IPR036236">
    <property type="entry name" value="Znf_C2H2_sf"/>
</dbReference>
<organism evidence="4 5">
    <name type="scientific">Microthyrium microscopicum</name>
    <dbReference type="NCBI Taxonomy" id="703497"/>
    <lineage>
        <taxon>Eukaryota</taxon>
        <taxon>Fungi</taxon>
        <taxon>Dikarya</taxon>
        <taxon>Ascomycota</taxon>
        <taxon>Pezizomycotina</taxon>
        <taxon>Dothideomycetes</taxon>
        <taxon>Dothideomycetes incertae sedis</taxon>
        <taxon>Microthyriales</taxon>
        <taxon>Microthyriaceae</taxon>
        <taxon>Microthyrium</taxon>
    </lineage>
</organism>
<proteinExistence type="predicted"/>
<feature type="compositionally biased region" description="Polar residues" evidence="2">
    <location>
        <begin position="258"/>
        <end position="272"/>
    </location>
</feature>
<dbReference type="SMART" id="SM00355">
    <property type="entry name" value="ZnF_C2H2"/>
    <property type="match status" value="3"/>
</dbReference>
<dbReference type="SUPFAM" id="SSF57667">
    <property type="entry name" value="beta-beta-alpha zinc fingers"/>
    <property type="match status" value="1"/>
</dbReference>
<evidence type="ECO:0000256" key="1">
    <source>
        <dbReference type="PROSITE-ProRule" id="PRU00042"/>
    </source>
</evidence>
<keyword evidence="5" id="KW-1185">Reference proteome</keyword>
<dbReference type="AlphaFoldDB" id="A0A6A6TZ19"/>
<dbReference type="Proteomes" id="UP000799302">
    <property type="component" value="Unassembled WGS sequence"/>
</dbReference>
<feature type="region of interest" description="Disordered" evidence="2">
    <location>
        <begin position="253"/>
        <end position="272"/>
    </location>
</feature>
<name>A0A6A6TZ19_9PEZI</name>
<evidence type="ECO:0000259" key="3">
    <source>
        <dbReference type="PROSITE" id="PS50157"/>
    </source>
</evidence>
<gene>
    <name evidence="4" type="ORF">BT63DRAFT_101077</name>
</gene>
<sequence length="272" mass="30785">MSKVNLHCLQYVQLSSDGLSYAWTNLRLTNDQNPVDYDSMDCMDDSSTLISYAGTPQDYISWEDIQLQSSLPEQSTPGSECSNSTWNDSATLPSSPTPFVDNYPKPRRSVARPTLIPRDPKPVTTRQGRGRNNPNYISPPPASIDFDEEGEIKHGCPDCSKSFAKHHQYSKHYNTHSRPYKCKHVDCDSHTKGFAVRRDRDRHEKTRHGPAGSNNELPMDCFCPYSACRRSKKGNGGFFSRRDNLLRHLQRVHKEPCQQPQGKARSPNNCGP</sequence>
<dbReference type="EMBL" id="MU004243">
    <property type="protein sequence ID" value="KAF2664108.1"/>
    <property type="molecule type" value="Genomic_DNA"/>
</dbReference>
<feature type="compositionally biased region" description="Polar residues" evidence="2">
    <location>
        <begin position="69"/>
        <end position="94"/>
    </location>
</feature>
<dbReference type="Gene3D" id="3.30.160.60">
    <property type="entry name" value="Classic Zinc Finger"/>
    <property type="match status" value="1"/>
</dbReference>
<dbReference type="PROSITE" id="PS50157">
    <property type="entry name" value="ZINC_FINGER_C2H2_2"/>
    <property type="match status" value="1"/>
</dbReference>